<dbReference type="GO" id="GO:0042626">
    <property type="term" value="F:ATPase-coupled transmembrane transporter activity"/>
    <property type="evidence" value="ECO:0007669"/>
    <property type="project" value="TreeGrafter"/>
</dbReference>
<dbReference type="GO" id="GO:0043190">
    <property type="term" value="C:ATP-binding cassette (ABC) transporter complex"/>
    <property type="evidence" value="ECO:0007669"/>
    <property type="project" value="TreeGrafter"/>
</dbReference>
<dbReference type="GO" id="GO:0016887">
    <property type="term" value="F:ATP hydrolysis activity"/>
    <property type="evidence" value="ECO:0007669"/>
    <property type="project" value="InterPro"/>
</dbReference>
<gene>
    <name evidence="6" type="ORF">DW322_12520</name>
</gene>
<dbReference type="RefSeq" id="WP_010837624.1">
    <property type="nucleotide sequence ID" value="NZ_QRCM01000001.1"/>
</dbReference>
<keyword evidence="2" id="KW-0813">Transport</keyword>
<dbReference type="SUPFAM" id="SSF52540">
    <property type="entry name" value="P-loop containing nucleoside triphosphate hydrolases"/>
    <property type="match status" value="1"/>
</dbReference>
<evidence type="ECO:0000313" key="6">
    <source>
        <dbReference type="EMBL" id="TXG90898.1"/>
    </source>
</evidence>
<sequence>MPRIEFRGVRHAYGERVVLDEVTTTLTEHRIAVVGANGSGKSTLARMINGLVVPSEGHVLVDDLDTRRSGRHVRRRVGFVFTDPDRQIVMPTVSEDIEFSLRRSDLGRAERRDRVTSVLAEFGLADHADHPAHLLSGGQKQLLALAAVLVTEPDVVVADEPTTLLDLRNSRIIAERFARLPQQPVVVTHDLELIEDFDRALLVQDGRIVADGAPRETIRRYRESVA</sequence>
<dbReference type="EMBL" id="QRCM01000001">
    <property type="protein sequence ID" value="TXG90898.1"/>
    <property type="molecule type" value="Genomic_DNA"/>
</dbReference>
<reference evidence="6 7" key="1">
    <citation type="submission" date="2018-07" db="EMBL/GenBank/DDBJ databases">
        <title>Genome sequence of Rhodococcus rhodnii ATCC 35071 from Rhodnius prolixus.</title>
        <authorList>
            <person name="Patel V."/>
            <person name="Vogel K.J."/>
        </authorList>
    </citation>
    <scope>NUCLEOTIDE SEQUENCE [LARGE SCALE GENOMIC DNA]</scope>
    <source>
        <strain evidence="6 7">ATCC 35071</strain>
    </source>
</reference>
<dbReference type="PROSITE" id="PS00211">
    <property type="entry name" value="ABC_TRANSPORTER_1"/>
    <property type="match status" value="1"/>
</dbReference>
<dbReference type="InterPro" id="IPR050095">
    <property type="entry name" value="ECF_ABC_transporter_ATP-bd"/>
</dbReference>
<dbReference type="PROSITE" id="PS50893">
    <property type="entry name" value="ABC_TRANSPORTER_2"/>
    <property type="match status" value="1"/>
</dbReference>
<dbReference type="PANTHER" id="PTHR43553">
    <property type="entry name" value="HEAVY METAL TRANSPORTER"/>
    <property type="match status" value="1"/>
</dbReference>
<evidence type="ECO:0000256" key="1">
    <source>
        <dbReference type="ARBA" id="ARBA00005417"/>
    </source>
</evidence>
<dbReference type="Gene3D" id="3.40.50.300">
    <property type="entry name" value="P-loop containing nucleotide triphosphate hydrolases"/>
    <property type="match status" value="1"/>
</dbReference>
<dbReference type="SMART" id="SM00382">
    <property type="entry name" value="AAA"/>
    <property type="match status" value="1"/>
</dbReference>
<dbReference type="PANTHER" id="PTHR43553:SF24">
    <property type="entry name" value="ENERGY-COUPLING FACTOR TRANSPORTER ATP-BINDING PROTEIN ECFA1"/>
    <property type="match status" value="1"/>
</dbReference>
<dbReference type="Proteomes" id="UP000471120">
    <property type="component" value="Unassembled WGS sequence"/>
</dbReference>
<name>A0A6P2CIV9_9NOCA</name>
<proteinExistence type="inferred from homology"/>
<comment type="caution">
    <text evidence="6">The sequence shown here is derived from an EMBL/GenBank/DDBJ whole genome shotgun (WGS) entry which is preliminary data.</text>
</comment>
<organism evidence="6 7">
    <name type="scientific">Rhodococcus rhodnii</name>
    <dbReference type="NCBI Taxonomy" id="38312"/>
    <lineage>
        <taxon>Bacteria</taxon>
        <taxon>Bacillati</taxon>
        <taxon>Actinomycetota</taxon>
        <taxon>Actinomycetes</taxon>
        <taxon>Mycobacteriales</taxon>
        <taxon>Nocardiaceae</taxon>
        <taxon>Rhodococcus</taxon>
    </lineage>
</organism>
<keyword evidence="4 6" id="KW-0067">ATP-binding</keyword>
<dbReference type="GO" id="GO:0005524">
    <property type="term" value="F:ATP binding"/>
    <property type="evidence" value="ECO:0007669"/>
    <property type="project" value="UniProtKB-KW"/>
</dbReference>
<dbReference type="InterPro" id="IPR017871">
    <property type="entry name" value="ABC_transporter-like_CS"/>
</dbReference>
<evidence type="ECO:0000259" key="5">
    <source>
        <dbReference type="PROSITE" id="PS50893"/>
    </source>
</evidence>
<accession>A0A6P2CIV9</accession>
<dbReference type="Pfam" id="PF00005">
    <property type="entry name" value="ABC_tran"/>
    <property type="match status" value="1"/>
</dbReference>
<evidence type="ECO:0000256" key="4">
    <source>
        <dbReference type="ARBA" id="ARBA00022840"/>
    </source>
</evidence>
<dbReference type="InterPro" id="IPR003439">
    <property type="entry name" value="ABC_transporter-like_ATP-bd"/>
</dbReference>
<keyword evidence="3" id="KW-0547">Nucleotide-binding</keyword>
<protein>
    <submittedName>
        <fullName evidence="6">ABC transporter ATP-binding protein</fullName>
    </submittedName>
</protein>
<dbReference type="CDD" id="cd03225">
    <property type="entry name" value="ABC_cobalt_CbiO_domain1"/>
    <property type="match status" value="1"/>
</dbReference>
<evidence type="ECO:0000256" key="2">
    <source>
        <dbReference type="ARBA" id="ARBA00022448"/>
    </source>
</evidence>
<dbReference type="InterPro" id="IPR015856">
    <property type="entry name" value="ABC_transpr_CbiO/EcfA_su"/>
</dbReference>
<evidence type="ECO:0000313" key="7">
    <source>
        <dbReference type="Proteomes" id="UP000471120"/>
    </source>
</evidence>
<comment type="similarity">
    <text evidence="1">Belongs to the ABC transporter superfamily.</text>
</comment>
<dbReference type="InterPro" id="IPR027417">
    <property type="entry name" value="P-loop_NTPase"/>
</dbReference>
<evidence type="ECO:0000256" key="3">
    <source>
        <dbReference type="ARBA" id="ARBA00022741"/>
    </source>
</evidence>
<dbReference type="InterPro" id="IPR003593">
    <property type="entry name" value="AAA+_ATPase"/>
</dbReference>
<feature type="domain" description="ABC transporter" evidence="5">
    <location>
        <begin position="4"/>
        <end position="226"/>
    </location>
</feature>
<dbReference type="AlphaFoldDB" id="A0A6P2CIV9"/>